<dbReference type="GO" id="GO:0140359">
    <property type="term" value="F:ABC-type transporter activity"/>
    <property type="evidence" value="ECO:0007669"/>
    <property type="project" value="InterPro"/>
</dbReference>
<evidence type="ECO:0000256" key="6">
    <source>
        <dbReference type="ARBA" id="ARBA00022989"/>
    </source>
</evidence>
<dbReference type="VEuPathDB" id="TriTrypDB:ADEAN_000661900"/>
<dbReference type="InterPro" id="IPR011527">
    <property type="entry name" value="ABC1_TM_dom"/>
</dbReference>
<feature type="transmembrane region" description="Helical" evidence="11">
    <location>
        <begin position="287"/>
        <end position="308"/>
    </location>
</feature>
<dbReference type="InterPro" id="IPR017871">
    <property type="entry name" value="ABC_transporter-like_CS"/>
</dbReference>
<dbReference type="Gene3D" id="1.20.1560.10">
    <property type="entry name" value="ABC transporter type 1, transmembrane domain"/>
    <property type="match status" value="2"/>
</dbReference>
<dbReference type="CDD" id="cd03244">
    <property type="entry name" value="ABCC_MRP_domain2"/>
    <property type="match status" value="1"/>
</dbReference>
<dbReference type="Pfam" id="PF00005">
    <property type="entry name" value="ABC_tran"/>
    <property type="match status" value="2"/>
</dbReference>
<evidence type="ECO:0000259" key="12">
    <source>
        <dbReference type="PROSITE" id="PS50893"/>
    </source>
</evidence>
<feature type="region of interest" description="Disordered" evidence="10">
    <location>
        <begin position="625"/>
        <end position="652"/>
    </location>
</feature>
<dbReference type="InterPro" id="IPR003593">
    <property type="entry name" value="AAA+_ATPase"/>
</dbReference>
<dbReference type="Gene3D" id="3.40.50.300">
    <property type="entry name" value="P-loop containing nucleotide triphosphate hydrolases"/>
    <property type="match status" value="2"/>
</dbReference>
<keyword evidence="3 11" id="KW-0812">Transmembrane</keyword>
<keyword evidence="5" id="KW-0067">ATP-binding</keyword>
<dbReference type="Pfam" id="PF00664">
    <property type="entry name" value="ABC_membrane"/>
    <property type="match status" value="2"/>
</dbReference>
<keyword evidence="9" id="KW-0175">Coiled coil</keyword>
<dbReference type="GO" id="GO:0005524">
    <property type="term" value="F:ATP binding"/>
    <property type="evidence" value="ECO:0007669"/>
    <property type="project" value="UniProtKB-KW"/>
</dbReference>
<evidence type="ECO:0000256" key="11">
    <source>
        <dbReference type="SAM" id="Phobius"/>
    </source>
</evidence>
<dbReference type="InterPro" id="IPR027417">
    <property type="entry name" value="P-loop_NTPase"/>
</dbReference>
<keyword evidence="8" id="KW-0325">Glycoprotein</keyword>
<evidence type="ECO:0000256" key="9">
    <source>
        <dbReference type="SAM" id="Coils"/>
    </source>
</evidence>
<evidence type="ECO:0000256" key="3">
    <source>
        <dbReference type="ARBA" id="ARBA00022692"/>
    </source>
</evidence>
<dbReference type="InterPro" id="IPR050173">
    <property type="entry name" value="ABC_transporter_C-like"/>
</dbReference>
<dbReference type="Proteomes" id="UP000515908">
    <property type="component" value="Chromosome 13"/>
</dbReference>
<dbReference type="EMBL" id="LR877157">
    <property type="protein sequence ID" value="CAD2219126.1"/>
    <property type="molecule type" value="Genomic_DNA"/>
</dbReference>
<feature type="transmembrane region" description="Helical" evidence="11">
    <location>
        <begin position="1164"/>
        <end position="1186"/>
    </location>
</feature>
<evidence type="ECO:0000256" key="10">
    <source>
        <dbReference type="SAM" id="MobiDB-lite"/>
    </source>
</evidence>
<dbReference type="FunFam" id="1.20.1560.10:FF:000010">
    <property type="entry name" value="Multidrug resistance-associated ABC transporter"/>
    <property type="match status" value="1"/>
</dbReference>
<dbReference type="InterPro" id="IPR044726">
    <property type="entry name" value="ABCC_6TM_D2"/>
</dbReference>
<evidence type="ECO:0000256" key="5">
    <source>
        <dbReference type="ARBA" id="ARBA00022840"/>
    </source>
</evidence>
<dbReference type="InterPro" id="IPR036640">
    <property type="entry name" value="ABC1_TM_sf"/>
</dbReference>
<evidence type="ECO:0000313" key="15">
    <source>
        <dbReference type="Proteomes" id="UP000515908"/>
    </source>
</evidence>
<feature type="compositionally biased region" description="Acidic residues" evidence="10">
    <location>
        <begin position="876"/>
        <end position="887"/>
    </location>
</feature>
<feature type="compositionally biased region" description="Basic and acidic residues" evidence="10">
    <location>
        <begin position="888"/>
        <end position="914"/>
    </location>
</feature>
<feature type="coiled-coil region" evidence="9">
    <location>
        <begin position="39"/>
        <end position="66"/>
    </location>
</feature>
<reference evidence="14 15" key="1">
    <citation type="submission" date="2020-08" db="EMBL/GenBank/DDBJ databases">
        <authorList>
            <person name="Newling K."/>
            <person name="Davey J."/>
            <person name="Forrester S."/>
        </authorList>
    </citation>
    <scope>NUCLEOTIDE SEQUENCE [LARGE SCALE GENOMIC DNA]</scope>
    <source>
        <strain evidence="15">Crithidia deanei Carvalho (ATCC PRA-265)</strain>
    </source>
</reference>
<dbReference type="PROSITE" id="PS50929">
    <property type="entry name" value="ABC_TM1F"/>
    <property type="match status" value="2"/>
</dbReference>
<feature type="transmembrane region" description="Helical" evidence="11">
    <location>
        <begin position="972"/>
        <end position="991"/>
    </location>
</feature>
<keyword evidence="2" id="KW-0813">Transport</keyword>
<feature type="transmembrane region" description="Helical" evidence="11">
    <location>
        <begin position="1058"/>
        <end position="1086"/>
    </location>
</feature>
<dbReference type="PROSITE" id="PS50893">
    <property type="entry name" value="ABC_TRANSPORTER_2"/>
    <property type="match status" value="2"/>
</dbReference>
<dbReference type="GO" id="GO:0016887">
    <property type="term" value="F:ATP hydrolysis activity"/>
    <property type="evidence" value="ECO:0007669"/>
    <property type="project" value="InterPro"/>
</dbReference>
<dbReference type="CDD" id="cd18579">
    <property type="entry name" value="ABC_6TM_ABCC_D1"/>
    <property type="match status" value="1"/>
</dbReference>
<dbReference type="PANTHER" id="PTHR24223:SF415">
    <property type="entry name" value="FI20190P1"/>
    <property type="match status" value="1"/>
</dbReference>
<evidence type="ECO:0000256" key="1">
    <source>
        <dbReference type="ARBA" id="ARBA00004141"/>
    </source>
</evidence>
<evidence type="ECO:0000256" key="4">
    <source>
        <dbReference type="ARBA" id="ARBA00022741"/>
    </source>
</evidence>
<feature type="transmembrane region" description="Helical" evidence="11">
    <location>
        <begin position="251"/>
        <end position="281"/>
    </location>
</feature>
<feature type="domain" description="ABC transporter" evidence="12">
    <location>
        <begin position="650"/>
        <end position="870"/>
    </location>
</feature>
<evidence type="ECO:0000256" key="7">
    <source>
        <dbReference type="ARBA" id="ARBA00023136"/>
    </source>
</evidence>
<feature type="transmembrane region" description="Helical" evidence="11">
    <location>
        <begin position="390"/>
        <end position="412"/>
    </location>
</feature>
<dbReference type="GO" id="GO:0016020">
    <property type="term" value="C:membrane"/>
    <property type="evidence" value="ECO:0007669"/>
    <property type="project" value="UniProtKB-SubCell"/>
</dbReference>
<protein>
    <submittedName>
        <fullName evidence="14">ABC transporter transmembrane region/ABC transporter, putative</fullName>
    </submittedName>
</protein>
<keyword evidence="6 11" id="KW-1133">Transmembrane helix</keyword>
<keyword evidence="7 11" id="KW-0472">Membrane</keyword>
<dbReference type="SUPFAM" id="SSF52540">
    <property type="entry name" value="P-loop containing nucleoside triphosphate hydrolases"/>
    <property type="match status" value="2"/>
</dbReference>
<feature type="domain" description="ABC transporter" evidence="12">
    <location>
        <begin position="1282"/>
        <end position="1517"/>
    </location>
</feature>
<feature type="transmembrane region" description="Helical" evidence="11">
    <location>
        <begin position="366"/>
        <end position="384"/>
    </location>
</feature>
<feature type="domain" description="ABC transmembrane type-1" evidence="13">
    <location>
        <begin position="939"/>
        <end position="1219"/>
    </location>
</feature>
<gene>
    <name evidence="14" type="ORF">ADEAN_000661900</name>
</gene>
<dbReference type="CDD" id="cd18580">
    <property type="entry name" value="ABC_6TM_ABCC_D2"/>
    <property type="match status" value="1"/>
</dbReference>
<feature type="region of interest" description="Disordered" evidence="10">
    <location>
        <begin position="870"/>
        <end position="914"/>
    </location>
</feature>
<proteinExistence type="predicted"/>
<feature type="transmembrane region" description="Helical" evidence="11">
    <location>
        <begin position="936"/>
        <end position="960"/>
    </location>
</feature>
<accession>A0A7G2CH92</accession>
<evidence type="ECO:0000256" key="2">
    <source>
        <dbReference type="ARBA" id="ARBA00022448"/>
    </source>
</evidence>
<sequence length="1532" mass="170158">MQSEERRVSAVHEGEFIPEDDRKHAVLDCGCQKNILHNRIVYEKELNDHNNEVEELFGEAEEYVETDEDKAKSLLDKFFYTWVRKTIDLASEEKLETSLLPRPTKDVRAYECGLRLSEAYRAAMSVRNAWKYLIGAEVFLTEDPDSRGTLRWVGVPQQGGYKSVMAAVEWSHIPAPRAAAHAEDPQNSPLFNGVVHGEHLFDPERDNACTLERTDDVEFTLVPRNSELGVTIPTPRPPSFTRKLLSTLSDYFFVTFLFKATGDVCTLVIPVVLGAFVNYISGTDPKLLHGIALVIGLFCIQLIQSTALHRFYFESIKNGLQYRSAMTAVLFEKCFTVSSKSLSRPELNTGRILNMVSSDVERVNDFIQYLMYLWSSPTVFLVSIGLLARLVGWCSLMAVVAMAATLPINTYIMKRMVNARELLVKATDMRVKATNEFFSGIRIAKFMTWEPRFIANIEAKRQDELYYLKKVQFCRVLMSFISVATPMIMIAVVFVLYRLLGHNLTPSIVFPTISLLGVIRMPFLMIPFVLSGLVQFNVAMQRITTFLESDNTSCETVGDVEELYRSSGGAAALPLCASAAVFENLSVTAYLPVKLPFAPKLQRNLLRRVLKMMCCCPSCSKHVHPPPTAVEEPEEPTSTPTTKTEGKKPTMEKDAFYELQPKRLIEDLTVSVPSGKLTVIVGPTGCGKSTLLQVLLGQLEVSSGRVWCCKNIAYVPQQPWIMNATLKDNILFFSEDDEERLTRALEVSQLKADLDILSNGLKTEIGEKGINLSGGQKARVNLARAVYADREMYILDDPLSALDAHVGERVVDDCFLGALSGKTRVLATHQMHVVPKADYIIALGEDRKIAFSGDAASFLASSVYKEMTLATKEHEEDKEETEEEQTDTVEKKEKEKPSAKETKPGTDTLMTKEEKASGGVPWSTYMDYFRFCGGTAASLVVAGVFAATEVLTVSSTVWLSMWATRRFGLSDATYLVVYVILVLLGCASSPTRFSVGFTFMRHGCVSLHKTVLRGVGVGTMEFFDTTPLGRIMNRFSRDIDVADNNLQQSFIQFMNCMLSILSSILITVVSQRIVLFILLPCGYFYYRLLVFYNSANREIRRTGSVAKSPLISLLGEVLTGVSTISAYKQAPVMMREALQRIDLVYSCSFLENVANRWLGVRIELLSNLVVTTIALAGVIIASTKVWGQDIGLVSLSLTMALQTTSQLNWLVRQAAGVEADMNSIERLIFYTTVDKEDMPTIDEEVEEVSKTLQSGEKGAGTDVVIVGSPANPVPQRIVAGSLEFQDVQMRYREGLPLVLDHVSFTIGAREKVGIVGRTGSGKSTLLLTFMRMVDICGGEIVVNGTPIRSLPLRDLRRQFSMIPQDPVLFDGTVRMNVDPFLEASSEEVWSALETVGLRERIATEPEGIDGRVLEGGSNFSVGQRQLLCMARALLKKGSGFILMDEATANIDQALDRHIQGTVMNAFADYTVITIAHRLQTVAQYDKIIVMDHGVVAEMGSPRELVANTGSLFRRMVDSTGKGARERFLSAAK</sequence>
<dbReference type="SUPFAM" id="SSF90123">
    <property type="entry name" value="ABC transporter transmembrane region"/>
    <property type="match status" value="2"/>
</dbReference>
<dbReference type="CDD" id="cd03250">
    <property type="entry name" value="ABCC_MRP_domain1"/>
    <property type="match status" value="1"/>
</dbReference>
<feature type="transmembrane region" description="Helical" evidence="11">
    <location>
        <begin position="476"/>
        <end position="497"/>
    </location>
</feature>
<feature type="domain" description="ABC transmembrane type-1" evidence="13">
    <location>
        <begin position="253"/>
        <end position="535"/>
    </location>
</feature>
<evidence type="ECO:0000313" key="14">
    <source>
        <dbReference type="EMBL" id="CAD2219126.1"/>
    </source>
</evidence>
<name>A0A7G2CH92_9TRYP</name>
<dbReference type="FunFam" id="1.20.1560.10:FF:000082">
    <property type="entry name" value="ABC transporter, multidrug resistance associated protein"/>
    <property type="match status" value="1"/>
</dbReference>
<dbReference type="InterPro" id="IPR003439">
    <property type="entry name" value="ABC_transporter-like_ATP-bd"/>
</dbReference>
<comment type="subcellular location">
    <subcellularLocation>
        <location evidence="1">Membrane</location>
        <topology evidence="1">Multi-pass membrane protein</topology>
    </subcellularLocation>
</comment>
<evidence type="ECO:0000259" key="13">
    <source>
        <dbReference type="PROSITE" id="PS50929"/>
    </source>
</evidence>
<dbReference type="FunFam" id="3.40.50.300:FF:000630">
    <property type="entry name" value="ATP-binding cassette (ABC) transporter, putative"/>
    <property type="match status" value="1"/>
</dbReference>
<keyword evidence="15" id="KW-1185">Reference proteome</keyword>
<feature type="transmembrane region" description="Helical" evidence="11">
    <location>
        <begin position="509"/>
        <end position="534"/>
    </location>
</feature>
<dbReference type="SMART" id="SM00382">
    <property type="entry name" value="AAA"/>
    <property type="match status" value="2"/>
</dbReference>
<evidence type="ECO:0000256" key="8">
    <source>
        <dbReference type="ARBA" id="ARBA00023180"/>
    </source>
</evidence>
<dbReference type="PANTHER" id="PTHR24223">
    <property type="entry name" value="ATP-BINDING CASSETTE SUB-FAMILY C"/>
    <property type="match status" value="1"/>
</dbReference>
<dbReference type="InterPro" id="IPR044746">
    <property type="entry name" value="ABCC_6TM_D1"/>
</dbReference>
<dbReference type="FunFam" id="3.40.50.300:FF:002055">
    <property type="entry name" value="ATP-binding cassette protein subfamily C, member 1"/>
    <property type="match status" value="1"/>
</dbReference>
<dbReference type="PROSITE" id="PS00211">
    <property type="entry name" value="ABC_TRANSPORTER_1"/>
    <property type="match status" value="2"/>
</dbReference>
<keyword evidence="4" id="KW-0547">Nucleotide-binding</keyword>
<organism evidence="14 15">
    <name type="scientific">Angomonas deanei</name>
    <dbReference type="NCBI Taxonomy" id="59799"/>
    <lineage>
        <taxon>Eukaryota</taxon>
        <taxon>Discoba</taxon>
        <taxon>Euglenozoa</taxon>
        <taxon>Kinetoplastea</taxon>
        <taxon>Metakinetoplastina</taxon>
        <taxon>Trypanosomatida</taxon>
        <taxon>Trypanosomatidae</taxon>
        <taxon>Strigomonadinae</taxon>
        <taxon>Angomonas</taxon>
    </lineage>
</organism>